<dbReference type="Pfam" id="PF00078">
    <property type="entry name" value="RVT_1"/>
    <property type="match status" value="1"/>
</dbReference>
<accession>A0ABD3IIT5</accession>
<dbReference type="AlphaFoldDB" id="A0ABD3IIT5"/>
<gene>
    <name evidence="2" type="ORF">R1sor_020471</name>
</gene>
<dbReference type="Proteomes" id="UP001633002">
    <property type="component" value="Unassembled WGS sequence"/>
</dbReference>
<reference evidence="2 3" key="1">
    <citation type="submission" date="2024-09" db="EMBL/GenBank/DDBJ databases">
        <title>Chromosome-scale assembly of Riccia sorocarpa.</title>
        <authorList>
            <person name="Paukszto L."/>
        </authorList>
    </citation>
    <scope>NUCLEOTIDE SEQUENCE [LARGE SCALE GENOMIC DNA]</scope>
    <source>
        <strain evidence="2">LP-2024</strain>
        <tissue evidence="2">Aerial parts of the thallus</tissue>
    </source>
</reference>
<comment type="caution">
    <text evidence="2">The sequence shown here is derived from an EMBL/GenBank/DDBJ whole genome shotgun (WGS) entry which is preliminary data.</text>
</comment>
<protein>
    <recommendedName>
        <fullName evidence="1">Reverse transcriptase domain-containing protein</fullName>
    </recommendedName>
</protein>
<name>A0ABD3IIT5_9MARC</name>
<feature type="domain" description="Reverse transcriptase" evidence="1">
    <location>
        <begin position="1"/>
        <end position="209"/>
    </location>
</feature>
<dbReference type="PROSITE" id="PS50878">
    <property type="entry name" value="RT_POL"/>
    <property type="match status" value="1"/>
</dbReference>
<dbReference type="InterPro" id="IPR000477">
    <property type="entry name" value="RT_dom"/>
</dbReference>
<dbReference type="SUPFAM" id="SSF56672">
    <property type="entry name" value="DNA/RNA polymerases"/>
    <property type="match status" value="1"/>
</dbReference>
<dbReference type="PANTHER" id="PTHR19446">
    <property type="entry name" value="REVERSE TRANSCRIPTASES"/>
    <property type="match status" value="1"/>
</dbReference>
<evidence type="ECO:0000259" key="1">
    <source>
        <dbReference type="PROSITE" id="PS50878"/>
    </source>
</evidence>
<dbReference type="EMBL" id="JBJQOH010000001">
    <property type="protein sequence ID" value="KAL3702449.1"/>
    <property type="molecule type" value="Genomic_DNA"/>
</dbReference>
<keyword evidence="3" id="KW-1185">Reference proteome</keyword>
<proteinExistence type="predicted"/>
<dbReference type="InterPro" id="IPR043502">
    <property type="entry name" value="DNA/RNA_pol_sf"/>
</dbReference>
<organism evidence="2 3">
    <name type="scientific">Riccia sorocarpa</name>
    <dbReference type="NCBI Taxonomy" id="122646"/>
    <lineage>
        <taxon>Eukaryota</taxon>
        <taxon>Viridiplantae</taxon>
        <taxon>Streptophyta</taxon>
        <taxon>Embryophyta</taxon>
        <taxon>Marchantiophyta</taxon>
        <taxon>Marchantiopsida</taxon>
        <taxon>Marchantiidae</taxon>
        <taxon>Marchantiales</taxon>
        <taxon>Ricciaceae</taxon>
        <taxon>Riccia</taxon>
    </lineage>
</organism>
<evidence type="ECO:0000313" key="2">
    <source>
        <dbReference type="EMBL" id="KAL3702449.1"/>
    </source>
</evidence>
<sequence>MEELEGIVKRMPEEKAPGLDGATIEILTKCWRFRKQDCLDKLTSNWSDGLLPICDSRGVIKLLSKSGEHQRIWKWRPITLLTLTYKLINKTLAIEYALATNQETLMLKLDFEKAYDRVSHGYLEAVLRKLKFSTLFINLALGLLRFGTSKVHTNGLFTNEFELNKGVRQGCPIAPSLFTLCTEPLMAMLLRLCRTSPFGCGRTEATDDR</sequence>
<evidence type="ECO:0000313" key="3">
    <source>
        <dbReference type="Proteomes" id="UP001633002"/>
    </source>
</evidence>